<accession>A0A1N7ICB5</accession>
<dbReference type="EMBL" id="FTNZ01000004">
    <property type="protein sequence ID" value="SIS34708.1"/>
    <property type="molecule type" value="Genomic_DNA"/>
</dbReference>
<protein>
    <submittedName>
        <fullName evidence="1">DUF2931 family protein</fullName>
    </submittedName>
</protein>
<evidence type="ECO:0000313" key="3">
    <source>
        <dbReference type="Proteomes" id="UP000186106"/>
    </source>
</evidence>
<name>A0A1N7ICB5_9FLAO</name>
<keyword evidence="4" id="KW-1185">Reference proteome</keyword>
<dbReference type="AlphaFoldDB" id="A0A1N7ICB5"/>
<organism evidence="2 3">
    <name type="scientific">Chryseobacterium joostei</name>
    <dbReference type="NCBI Taxonomy" id="112234"/>
    <lineage>
        <taxon>Bacteria</taxon>
        <taxon>Pseudomonadati</taxon>
        <taxon>Bacteroidota</taxon>
        <taxon>Flavobacteriia</taxon>
        <taxon>Flavobacteriales</taxon>
        <taxon>Weeksellaceae</taxon>
        <taxon>Chryseobacterium group</taxon>
        <taxon>Chryseobacterium</taxon>
    </lineage>
</organism>
<evidence type="ECO:0000313" key="2">
    <source>
        <dbReference type="EMBL" id="SIS34708.1"/>
    </source>
</evidence>
<dbReference type="RefSeq" id="WP_076353619.1">
    <property type="nucleotide sequence ID" value="NZ_CP033926.1"/>
</dbReference>
<reference evidence="1 4" key="2">
    <citation type="submission" date="2018-11" db="EMBL/GenBank/DDBJ databases">
        <title>Proposal to divide the Flavobacteriaceae and reorganize its genera based on Amino Acid Identity values calculated from whole genome sequences.</title>
        <authorList>
            <person name="Nicholson A.C."/>
            <person name="Gulvik C.A."/>
            <person name="Whitney A.M."/>
            <person name="Humrighouse B.W."/>
            <person name="Bell M."/>
            <person name="Holmes B."/>
            <person name="Steigerwalt A.G."/>
            <person name="Villarma A."/>
            <person name="Sheth M."/>
            <person name="Batra D."/>
            <person name="Pryor J."/>
            <person name="Bernardet J.-F."/>
            <person name="Hugo C."/>
            <person name="Kampfer P."/>
            <person name="Newman J."/>
            <person name="McQuiston J.R."/>
        </authorList>
    </citation>
    <scope>NUCLEOTIDE SEQUENCE [LARGE SCALE GENOMIC DNA]</scope>
    <source>
        <strain evidence="1 4">DSM 16927</strain>
    </source>
</reference>
<proteinExistence type="predicted"/>
<dbReference type="OrthoDB" id="5702951at2"/>
<reference evidence="2 3" key="1">
    <citation type="submission" date="2017-01" db="EMBL/GenBank/DDBJ databases">
        <authorList>
            <person name="Mah S.A."/>
            <person name="Swanson W.J."/>
            <person name="Moy G.W."/>
            <person name="Vacquier V.D."/>
        </authorList>
    </citation>
    <scope>NUCLEOTIDE SEQUENCE [LARGE SCALE GENOMIC DNA]</scope>
    <source>
        <strain evidence="2 3">DSM 16927</strain>
    </source>
</reference>
<dbReference type="Proteomes" id="UP000279541">
    <property type="component" value="Chromosome"/>
</dbReference>
<evidence type="ECO:0000313" key="4">
    <source>
        <dbReference type="Proteomes" id="UP000279541"/>
    </source>
</evidence>
<dbReference type="EMBL" id="CP033926">
    <property type="protein sequence ID" value="AZB01901.1"/>
    <property type="molecule type" value="Genomic_DNA"/>
</dbReference>
<gene>
    <name evidence="1" type="ORF">EG359_20920</name>
    <name evidence="2" type="ORF">SAMN05421768_10484</name>
</gene>
<dbReference type="Pfam" id="PF11153">
    <property type="entry name" value="DUF2931"/>
    <property type="match status" value="1"/>
</dbReference>
<dbReference type="STRING" id="112234.SAMN05421768_10484"/>
<sequence length="360" mass="40986">MNKIIKYLLGFLFFTQISCQEKKDQKKTEAMTKYEWFEGRSASLGYPMEVYKGGIDCEGGEWVSLDDGMIPGNDIWGSVNNGMSKGFKSLPTRLDFIWMSYMENQFYLIDTAIDTNKIREYFKKGYDIKVTNGSGDIEHMTYKTVCVGLAPGGVVVVWVSGIGDQKEIGRYQAKKVNIPESEIAKLDSHQNRFWRKDYLDMVHTREQIIPAKVREENKGKPIPFGLWDTYRIRYSWKPVFELPEKAKLNPLANVKLSTVNGEIEQLDTAKTPVAENEPRAIPRRIVFDFIGADGKDYGANCDLNEKSSFEAFKTVFGDNPNSTKADIIVKVNEANSYFTIKLKGENGKEAFIKADKIEVF</sequence>
<dbReference type="KEGG" id="cjt:EG359_20920"/>
<dbReference type="InterPro" id="IPR021326">
    <property type="entry name" value="DUF2931"/>
</dbReference>
<dbReference type="Proteomes" id="UP000186106">
    <property type="component" value="Unassembled WGS sequence"/>
</dbReference>
<evidence type="ECO:0000313" key="1">
    <source>
        <dbReference type="EMBL" id="AZB01901.1"/>
    </source>
</evidence>